<dbReference type="Proteomes" id="UP000183180">
    <property type="component" value="Unassembled WGS sequence"/>
</dbReference>
<reference evidence="1 2" key="1">
    <citation type="submission" date="2016-10" db="EMBL/GenBank/DDBJ databases">
        <authorList>
            <person name="de Groot N.N."/>
        </authorList>
    </citation>
    <scope>NUCLEOTIDE SEQUENCE [LARGE SCALE GENOMIC DNA]</scope>
    <source>
        <strain evidence="1 2">DSM 44215</strain>
    </source>
</reference>
<evidence type="ECO:0000313" key="1">
    <source>
        <dbReference type="EMBL" id="SDU64414.1"/>
    </source>
</evidence>
<dbReference type="AlphaFoldDB" id="A0A1H2K6R8"/>
<dbReference type="EMBL" id="FNLM01000034">
    <property type="protein sequence ID" value="SDU64414.1"/>
    <property type="molecule type" value="Genomic_DNA"/>
</dbReference>
<accession>A0A1H2K6R8</accession>
<proteinExistence type="predicted"/>
<protein>
    <submittedName>
        <fullName evidence="1">Uncharacterized protein</fullName>
    </submittedName>
</protein>
<dbReference type="RefSeq" id="WP_074851501.1">
    <property type="nucleotide sequence ID" value="NZ_FNLM01000034.1"/>
</dbReference>
<dbReference type="STRING" id="158898.SAMN04488548_1342918"/>
<evidence type="ECO:0000313" key="2">
    <source>
        <dbReference type="Proteomes" id="UP000183180"/>
    </source>
</evidence>
<organism evidence="1 2">
    <name type="scientific">Gordonia westfalica</name>
    <dbReference type="NCBI Taxonomy" id="158898"/>
    <lineage>
        <taxon>Bacteria</taxon>
        <taxon>Bacillati</taxon>
        <taxon>Actinomycetota</taxon>
        <taxon>Actinomycetes</taxon>
        <taxon>Mycobacteriales</taxon>
        <taxon>Gordoniaceae</taxon>
        <taxon>Gordonia</taxon>
    </lineage>
</organism>
<sequence>MSDDDETRPMPYALDDPTVLRLGKFLRNTPLSNNAFAPIPDPLSELVAQAVCNYTRDLVWSGEVRDFVPLGHWEATPDLGDVQSETVAGEVTRMTHRVTGISVLGENPDQAWKLLREKVRQHNG</sequence>
<name>A0A1H2K6R8_9ACTN</name>
<gene>
    <name evidence="1" type="ORF">SAMN04488548_1342918</name>
</gene>
<dbReference type="OrthoDB" id="4483094at2"/>